<feature type="region of interest" description="Disordered" evidence="6">
    <location>
        <begin position="1"/>
        <end position="31"/>
    </location>
</feature>
<keyword evidence="3 7" id="KW-0812">Transmembrane</keyword>
<feature type="transmembrane region" description="Helical" evidence="7">
    <location>
        <begin position="458"/>
        <end position="476"/>
    </location>
</feature>
<dbReference type="GO" id="GO:0022857">
    <property type="term" value="F:transmembrane transporter activity"/>
    <property type="evidence" value="ECO:0007669"/>
    <property type="project" value="InterPro"/>
</dbReference>
<feature type="transmembrane region" description="Helical" evidence="7">
    <location>
        <begin position="88"/>
        <end position="112"/>
    </location>
</feature>
<evidence type="ECO:0000313" key="9">
    <source>
        <dbReference type="Proteomes" id="UP000198797"/>
    </source>
</evidence>
<name>A0A1C4YK50_9ACTN</name>
<proteinExistence type="predicted"/>
<feature type="transmembrane region" description="Helical" evidence="7">
    <location>
        <begin position="55"/>
        <end position="76"/>
    </location>
</feature>
<evidence type="ECO:0000256" key="6">
    <source>
        <dbReference type="SAM" id="MobiDB-lite"/>
    </source>
</evidence>
<dbReference type="Proteomes" id="UP000198797">
    <property type="component" value="Unassembled WGS sequence"/>
</dbReference>
<dbReference type="Pfam" id="PF13520">
    <property type="entry name" value="AA_permease_2"/>
    <property type="match status" value="1"/>
</dbReference>
<accession>A0A1C4YK50</accession>
<organism evidence="8 9">
    <name type="scientific">Micromonospora matsumotoense</name>
    <dbReference type="NCBI Taxonomy" id="121616"/>
    <lineage>
        <taxon>Bacteria</taxon>
        <taxon>Bacillati</taxon>
        <taxon>Actinomycetota</taxon>
        <taxon>Actinomycetes</taxon>
        <taxon>Micromonosporales</taxon>
        <taxon>Micromonosporaceae</taxon>
        <taxon>Micromonospora</taxon>
    </lineage>
</organism>
<evidence type="ECO:0000256" key="4">
    <source>
        <dbReference type="ARBA" id="ARBA00022989"/>
    </source>
</evidence>
<dbReference type="RefSeq" id="WP_245722515.1">
    <property type="nucleotide sequence ID" value="NZ_FMCU01000006.1"/>
</dbReference>
<dbReference type="AlphaFoldDB" id="A0A1C4YK50"/>
<feature type="compositionally biased region" description="Low complexity" evidence="6">
    <location>
        <begin position="11"/>
        <end position="21"/>
    </location>
</feature>
<protein>
    <submittedName>
        <fullName evidence="8">Amino acid/polyamine/organocation transporter, APC superfamily</fullName>
    </submittedName>
</protein>
<evidence type="ECO:0000256" key="5">
    <source>
        <dbReference type="ARBA" id="ARBA00023136"/>
    </source>
</evidence>
<comment type="subcellular location">
    <subcellularLocation>
        <location evidence="1">Membrane</location>
        <topology evidence="1">Multi-pass membrane protein</topology>
    </subcellularLocation>
</comment>
<sequence length="547" mass="58649">MATTPPPTTGQPPSAGTGQPPTAGPPQAPDDDARRLAELGYQQELHRKWSGFSNFAISFSIISILAGCFTTFGQAWNNGGPVAISWGWPLISLFILIIGFCLAELVSAYPTAGGIYWWAAKMGKPVHGWFTGWLNLIGLVAVTASVDYGCATFLNLTLSALFDGWEGTLRQAFVLFVIILALHGLINIFGHRIIDVLQNVSVWWHVAGATAVVAILLLVPDEHQSFQFVFTERFNNSGFGDGSTGGLTFWFYVLPLGFLLTQYTITGFDACAHVSEETRGASQAAAQGLWRSIFYSAVGGWILLLAFLFAATDVDAINAAGGFSGAIFESALTPFFFKTVIIISTIGQFFCGMSCVTSMSRMAYAFSRDRAVPGWRLWSKVDRNGTPANAIIGATLAGLVLTLPALYQSDGVPVAFYAVVSVAVIGLYLSFVIPIALRLRLGDRFEPGPWTLGRKYKLFGWIAVVEIVIISVYFVLPIVPAGVPGNDGFSWSAVNYAPLAVGGVLLGVGIWWYASARKWFTGPRRTVDVPGSGAHAAADAARADGPA</sequence>
<feature type="transmembrane region" description="Helical" evidence="7">
    <location>
        <begin position="388"/>
        <end position="408"/>
    </location>
</feature>
<dbReference type="STRING" id="121616.GA0070216_106255"/>
<dbReference type="Gene3D" id="1.20.1740.10">
    <property type="entry name" value="Amino acid/polyamine transporter I"/>
    <property type="match status" value="1"/>
</dbReference>
<keyword evidence="4 7" id="KW-1133">Transmembrane helix</keyword>
<feature type="transmembrane region" description="Helical" evidence="7">
    <location>
        <begin position="414"/>
        <end position="437"/>
    </location>
</feature>
<feature type="transmembrane region" description="Helical" evidence="7">
    <location>
        <begin position="133"/>
        <end position="156"/>
    </location>
</feature>
<evidence type="ECO:0000256" key="7">
    <source>
        <dbReference type="SAM" id="Phobius"/>
    </source>
</evidence>
<gene>
    <name evidence="8" type="ORF">GA0070216_106255</name>
</gene>
<reference evidence="9" key="1">
    <citation type="submission" date="2016-06" db="EMBL/GenBank/DDBJ databases">
        <authorList>
            <person name="Varghese N."/>
            <person name="Submissions Spin"/>
        </authorList>
    </citation>
    <scope>NUCLEOTIDE SEQUENCE [LARGE SCALE GENOMIC DNA]</scope>
    <source>
        <strain evidence="9">DSM 44100</strain>
    </source>
</reference>
<dbReference type="InterPro" id="IPR002293">
    <property type="entry name" value="AA/rel_permease1"/>
</dbReference>
<dbReference type="PIRSF" id="PIRSF006060">
    <property type="entry name" value="AA_transporter"/>
    <property type="match status" value="1"/>
</dbReference>
<feature type="transmembrane region" description="Helical" evidence="7">
    <location>
        <begin position="331"/>
        <end position="352"/>
    </location>
</feature>
<feature type="compositionally biased region" description="Pro residues" evidence="6">
    <location>
        <begin position="1"/>
        <end position="10"/>
    </location>
</feature>
<feature type="transmembrane region" description="Helical" evidence="7">
    <location>
        <begin position="293"/>
        <end position="311"/>
    </location>
</feature>
<keyword evidence="5 7" id="KW-0472">Membrane</keyword>
<feature type="transmembrane region" description="Helical" evidence="7">
    <location>
        <begin position="202"/>
        <end position="219"/>
    </location>
</feature>
<dbReference type="PANTHER" id="PTHR45649:SF26">
    <property type="entry name" value="OS04G0435100 PROTEIN"/>
    <property type="match status" value="1"/>
</dbReference>
<feature type="transmembrane region" description="Helical" evidence="7">
    <location>
        <begin position="496"/>
        <end position="514"/>
    </location>
</feature>
<keyword evidence="2" id="KW-0813">Transport</keyword>
<evidence type="ECO:0000256" key="2">
    <source>
        <dbReference type="ARBA" id="ARBA00022448"/>
    </source>
</evidence>
<dbReference type="PANTHER" id="PTHR45649">
    <property type="entry name" value="AMINO-ACID PERMEASE BAT1"/>
    <property type="match status" value="1"/>
</dbReference>
<dbReference type="GO" id="GO:0016020">
    <property type="term" value="C:membrane"/>
    <property type="evidence" value="ECO:0007669"/>
    <property type="project" value="UniProtKB-SubCell"/>
</dbReference>
<feature type="transmembrane region" description="Helical" evidence="7">
    <location>
        <begin position="249"/>
        <end position="272"/>
    </location>
</feature>
<dbReference type="EMBL" id="FMCU01000006">
    <property type="protein sequence ID" value="SCF20711.1"/>
    <property type="molecule type" value="Genomic_DNA"/>
</dbReference>
<keyword evidence="9" id="KW-1185">Reference proteome</keyword>
<feature type="transmembrane region" description="Helical" evidence="7">
    <location>
        <begin position="168"/>
        <end position="190"/>
    </location>
</feature>
<evidence type="ECO:0000313" key="8">
    <source>
        <dbReference type="EMBL" id="SCF20711.1"/>
    </source>
</evidence>
<evidence type="ECO:0000256" key="3">
    <source>
        <dbReference type="ARBA" id="ARBA00022692"/>
    </source>
</evidence>
<evidence type="ECO:0000256" key="1">
    <source>
        <dbReference type="ARBA" id="ARBA00004141"/>
    </source>
</evidence>